<proteinExistence type="predicted"/>
<dbReference type="RefSeq" id="WP_066264854.1">
    <property type="nucleotide sequence ID" value="NZ_JARMAB010000004.1"/>
</dbReference>
<evidence type="ECO:0000313" key="3">
    <source>
        <dbReference type="EMBL" id="MED1202189.1"/>
    </source>
</evidence>
<reference evidence="3 4" key="1">
    <citation type="submission" date="2023-03" db="EMBL/GenBank/DDBJ databases">
        <title>Bacillus Genome Sequencing.</title>
        <authorList>
            <person name="Dunlap C."/>
        </authorList>
    </citation>
    <scope>NUCLEOTIDE SEQUENCE [LARGE SCALE GENOMIC DNA]</scope>
    <source>
        <strain evidence="3 4">B-23453</strain>
    </source>
</reference>
<dbReference type="GO" id="GO:0052913">
    <property type="term" value="F:16S rRNA (guanine(966)-N(2))-methyltransferase activity"/>
    <property type="evidence" value="ECO:0007669"/>
    <property type="project" value="UniProtKB-EC"/>
</dbReference>
<dbReference type="PIRSF" id="PIRSF004553">
    <property type="entry name" value="CHP00095"/>
    <property type="match status" value="1"/>
</dbReference>
<dbReference type="PANTHER" id="PTHR43542:SF1">
    <property type="entry name" value="METHYLTRANSFERASE"/>
    <property type="match status" value="1"/>
</dbReference>
<keyword evidence="2 3" id="KW-0808">Transferase</keyword>
<dbReference type="Gene3D" id="3.40.50.150">
    <property type="entry name" value="Vaccinia Virus protein VP39"/>
    <property type="match status" value="1"/>
</dbReference>
<evidence type="ECO:0000256" key="1">
    <source>
        <dbReference type="ARBA" id="ARBA00022603"/>
    </source>
</evidence>
<dbReference type="InterPro" id="IPR004398">
    <property type="entry name" value="RNA_MeTrfase_RsmD"/>
</dbReference>
<dbReference type="PROSITE" id="PS00092">
    <property type="entry name" value="N6_MTASE"/>
    <property type="match status" value="1"/>
</dbReference>
<protein>
    <submittedName>
        <fullName evidence="3">16S rRNA (Guanine(966)-N(2))-methyltransferase RsmD</fullName>
        <ecNumber evidence="3">2.1.1.171</ecNumber>
    </submittedName>
</protein>
<dbReference type="InterPro" id="IPR029063">
    <property type="entry name" value="SAM-dependent_MTases_sf"/>
</dbReference>
<accession>A0ABU6MBZ7</accession>
<sequence length="189" mass="21131">MRVISGSRKGIYLKAVPGNQTRPTTDKVKEAIFNIVGPYFTGGIGLDLFAGSGGLGIEAISRGLDKVIFVDRDFKAIQTIKSNIQTCGFEEYSEVYRNESDRALKAIIKRDITFDAIFLDPPYKKQRLVELLQVMNDEKLLNDNGFILCEHDSGLQLPERVGSFFKKRSENYGIIGLSIYILGDEKGEI</sequence>
<dbReference type="PANTHER" id="PTHR43542">
    <property type="entry name" value="METHYLTRANSFERASE"/>
    <property type="match status" value="1"/>
</dbReference>
<keyword evidence="1 3" id="KW-0489">Methyltransferase</keyword>
<evidence type="ECO:0000313" key="4">
    <source>
        <dbReference type="Proteomes" id="UP001341444"/>
    </source>
</evidence>
<dbReference type="EC" id="2.1.1.171" evidence="3"/>
<dbReference type="CDD" id="cd02440">
    <property type="entry name" value="AdoMet_MTases"/>
    <property type="match status" value="1"/>
</dbReference>
<dbReference type="SUPFAM" id="SSF53335">
    <property type="entry name" value="S-adenosyl-L-methionine-dependent methyltransferases"/>
    <property type="match status" value="1"/>
</dbReference>
<organism evidence="3 4">
    <name type="scientific">Heyndrickxia acidicola</name>
    <dbReference type="NCBI Taxonomy" id="209389"/>
    <lineage>
        <taxon>Bacteria</taxon>
        <taxon>Bacillati</taxon>
        <taxon>Bacillota</taxon>
        <taxon>Bacilli</taxon>
        <taxon>Bacillales</taxon>
        <taxon>Bacillaceae</taxon>
        <taxon>Heyndrickxia</taxon>
    </lineage>
</organism>
<gene>
    <name evidence="3" type="primary">rsmD</name>
    <name evidence="3" type="ORF">P4T90_03665</name>
</gene>
<keyword evidence="4" id="KW-1185">Reference proteome</keyword>
<comment type="caution">
    <text evidence="3">The sequence shown here is derived from an EMBL/GenBank/DDBJ whole genome shotgun (WGS) entry which is preliminary data.</text>
</comment>
<dbReference type="Proteomes" id="UP001341444">
    <property type="component" value="Unassembled WGS sequence"/>
</dbReference>
<dbReference type="InterPro" id="IPR002052">
    <property type="entry name" value="DNA_methylase_N6_adenine_CS"/>
</dbReference>
<dbReference type="EMBL" id="JARMAB010000004">
    <property type="protein sequence ID" value="MED1202189.1"/>
    <property type="molecule type" value="Genomic_DNA"/>
</dbReference>
<dbReference type="Pfam" id="PF03602">
    <property type="entry name" value="Cons_hypoth95"/>
    <property type="match status" value="1"/>
</dbReference>
<evidence type="ECO:0000256" key="2">
    <source>
        <dbReference type="ARBA" id="ARBA00022679"/>
    </source>
</evidence>
<dbReference type="NCBIfam" id="TIGR00095">
    <property type="entry name" value="16S rRNA (guanine(966)-N(2))-methyltransferase RsmD"/>
    <property type="match status" value="1"/>
</dbReference>
<name>A0ABU6MBZ7_9BACI</name>